<evidence type="ECO:0000256" key="1">
    <source>
        <dbReference type="ARBA" id="ARBA00023242"/>
    </source>
</evidence>
<dbReference type="InterPro" id="IPR007219">
    <property type="entry name" value="XnlR_reg_dom"/>
</dbReference>
<dbReference type="SMART" id="SM00906">
    <property type="entry name" value="Fungal_trans"/>
    <property type="match status" value="1"/>
</dbReference>
<evidence type="ECO:0000313" key="3">
    <source>
        <dbReference type="EMBL" id="KAK7403018.1"/>
    </source>
</evidence>
<reference evidence="3 4" key="1">
    <citation type="journal article" date="2025" name="Microbiol. Resour. Announc.">
        <title>Draft genome sequences for Neonectria magnoliae and Neonectria punicea, canker pathogens of Liriodendron tulipifera and Acer saccharum in West Virginia.</title>
        <authorList>
            <person name="Petronek H.M."/>
            <person name="Kasson M.T."/>
            <person name="Metheny A.M."/>
            <person name="Stauder C.M."/>
            <person name="Lovett B."/>
            <person name="Lynch S.C."/>
            <person name="Garnas J.R."/>
            <person name="Kasson L.R."/>
            <person name="Stajich J.E."/>
        </authorList>
    </citation>
    <scope>NUCLEOTIDE SEQUENCE [LARGE SCALE GENOMIC DNA]</scope>
    <source>
        <strain evidence="3 4">NRRL 64653</strain>
    </source>
</reference>
<dbReference type="PANTHER" id="PTHR47425">
    <property type="entry name" value="FARB-RELATED"/>
    <property type="match status" value="1"/>
</dbReference>
<dbReference type="Proteomes" id="UP001498476">
    <property type="component" value="Unassembled WGS sequence"/>
</dbReference>
<proteinExistence type="predicted"/>
<gene>
    <name evidence="3" type="ORF">QQX98_011218</name>
</gene>
<dbReference type="CDD" id="cd12148">
    <property type="entry name" value="fungal_TF_MHR"/>
    <property type="match status" value="1"/>
</dbReference>
<feature type="domain" description="Xylanolytic transcriptional activator regulatory" evidence="2">
    <location>
        <begin position="186"/>
        <end position="261"/>
    </location>
</feature>
<evidence type="ECO:0000313" key="4">
    <source>
        <dbReference type="Proteomes" id="UP001498476"/>
    </source>
</evidence>
<keyword evidence="4" id="KW-1185">Reference proteome</keyword>
<dbReference type="Pfam" id="PF04082">
    <property type="entry name" value="Fungal_trans"/>
    <property type="match status" value="1"/>
</dbReference>
<dbReference type="EMBL" id="JAZAVJ010000267">
    <property type="protein sequence ID" value="KAK7403018.1"/>
    <property type="molecule type" value="Genomic_DNA"/>
</dbReference>
<sequence length="318" mass="35746">MDISSSVSHIDQDRIVASVITQPSSRTTSIYVGESGYGSILDMLRPGSPKRRHITVNGRADAALNPEDLEYLKLKGCFELPAESDDLLAAYFNFVHPIFPVLDGPSFLRDHADGGLGRMNLLLIWSMFSVSASYVPACSRKETKASFVRRGKVLFDVSGENDKLVLIQSALLLSFWFDDAEDIKQSWYWSGIAFSFAQTHGLHRVPVPETQQISKAEHDIWRNLWHCCMFRDAWLSYTMGRPLRLDEAACTATLPLVANCGFRDVKLRGNNIYSEAEAEGHLSSQSASETVYKRKNTPAQVYYLHYAVATYSFVRTLQ</sequence>
<organism evidence="3 4">
    <name type="scientific">Neonectria punicea</name>
    <dbReference type="NCBI Taxonomy" id="979145"/>
    <lineage>
        <taxon>Eukaryota</taxon>
        <taxon>Fungi</taxon>
        <taxon>Dikarya</taxon>
        <taxon>Ascomycota</taxon>
        <taxon>Pezizomycotina</taxon>
        <taxon>Sordariomycetes</taxon>
        <taxon>Hypocreomycetidae</taxon>
        <taxon>Hypocreales</taxon>
        <taxon>Nectriaceae</taxon>
        <taxon>Neonectria</taxon>
    </lineage>
</organism>
<dbReference type="InterPro" id="IPR052761">
    <property type="entry name" value="Fungal_Detox/Toxin_TFs"/>
</dbReference>
<dbReference type="PANTHER" id="PTHR47425:SF3">
    <property type="entry name" value="ZN(II)2CYS6 TRANSCRIPTION FACTOR (EUROFUNG)"/>
    <property type="match status" value="1"/>
</dbReference>
<evidence type="ECO:0000259" key="2">
    <source>
        <dbReference type="SMART" id="SM00906"/>
    </source>
</evidence>
<name>A0ABR1GM92_9HYPO</name>
<comment type="caution">
    <text evidence="3">The sequence shown here is derived from an EMBL/GenBank/DDBJ whole genome shotgun (WGS) entry which is preliminary data.</text>
</comment>
<keyword evidence="1" id="KW-0539">Nucleus</keyword>
<protein>
    <recommendedName>
        <fullName evidence="2">Xylanolytic transcriptional activator regulatory domain-containing protein</fullName>
    </recommendedName>
</protein>
<accession>A0ABR1GM92</accession>